<keyword evidence="6" id="KW-0547">Nucleotide-binding</keyword>
<dbReference type="InterPro" id="IPR004101">
    <property type="entry name" value="Mur_ligase_C"/>
</dbReference>
<comment type="cofactor">
    <cofactor evidence="1">
        <name>Mg(2+)</name>
        <dbReference type="ChEBI" id="CHEBI:18420"/>
    </cofactor>
</comment>
<dbReference type="AlphaFoldDB" id="A0A3D9L933"/>
<protein>
    <recommendedName>
        <fullName evidence="3">tetrahydrofolate synthase</fullName>
        <ecNumber evidence="3">6.3.2.17</ecNumber>
    </recommendedName>
    <alternativeName>
        <fullName evidence="9">Tetrahydrofolylpolyglutamate synthase</fullName>
    </alternativeName>
</protein>
<feature type="compositionally biased region" description="Low complexity" evidence="11">
    <location>
        <begin position="22"/>
        <end position="41"/>
    </location>
</feature>
<name>A0A3D9L933_9MICC</name>
<dbReference type="NCBIfam" id="TIGR01499">
    <property type="entry name" value="folC"/>
    <property type="match status" value="1"/>
</dbReference>
<dbReference type="GO" id="GO:0005524">
    <property type="term" value="F:ATP binding"/>
    <property type="evidence" value="ECO:0007669"/>
    <property type="project" value="UniProtKB-KW"/>
</dbReference>
<evidence type="ECO:0000256" key="5">
    <source>
        <dbReference type="ARBA" id="ARBA00022723"/>
    </source>
</evidence>
<sequence>MSKNNNKNVKKNKNQNEKKNKNQNQQLPGGPSETSETSEAPETVEAVYRDLLARAPENKMEPRMEPMFRAMKLLGEPQRAAPVIHLTGTNGKTSTARMIESVLRAYGLRTGRYTSPHLSSVTERISIDGAPVDRGTFVRIWNEILPVVQVVDAELEAAGENRLTYFEAVTVLGFAVFADEPVDVVVLEVGLGGITDATNVADAAVSVVSPISLDHSDLLGDTVAEIAAEKAGIIKPGGFLVSAAQEPDAAQVLLDVARAVDAGFRFGGVDFGVESRSVAVGGQQVSVQGIAGGYPELTLPLHGGHQAENLALAVAALEAFFGAEKPLEFELLQQGIAEVTAPGRLEVVRNAPTIVVDAAHNPAGIKATAGALQEAFGLEKLVLVVGILQEKDALAMLTELYREFGDLVEDLCLTQSDSPRAIPAGELAQTALDAGWPEEDLFATESVPDAIEWAVGRAEATVSGESGLGGGVLITGSITLVAEARELLGAPSAGAPGSGTPEAVAVPTAVDVFNDFGLELGDGLDEDEEDFDDIFDETDDETDDDVEGGTHGPEGARGSRADGGNNA</sequence>
<feature type="region of interest" description="Disordered" evidence="11">
    <location>
        <begin position="1"/>
        <end position="41"/>
    </location>
</feature>
<dbReference type="InterPro" id="IPR013221">
    <property type="entry name" value="Mur_ligase_cen"/>
</dbReference>
<dbReference type="InterPro" id="IPR001645">
    <property type="entry name" value="Folylpolyglutamate_synth"/>
</dbReference>
<keyword evidence="4" id="KW-0436">Ligase</keyword>
<evidence type="ECO:0000256" key="1">
    <source>
        <dbReference type="ARBA" id="ARBA00001946"/>
    </source>
</evidence>
<evidence type="ECO:0000259" key="12">
    <source>
        <dbReference type="Pfam" id="PF02875"/>
    </source>
</evidence>
<proteinExistence type="inferred from homology"/>
<dbReference type="GO" id="GO:0004326">
    <property type="term" value="F:tetrahydrofolylpolyglutamate synthase activity"/>
    <property type="evidence" value="ECO:0007669"/>
    <property type="project" value="UniProtKB-EC"/>
</dbReference>
<keyword evidence="15" id="KW-1185">Reference proteome</keyword>
<dbReference type="GO" id="GO:0046872">
    <property type="term" value="F:metal ion binding"/>
    <property type="evidence" value="ECO:0007669"/>
    <property type="project" value="UniProtKB-KW"/>
</dbReference>
<dbReference type="EC" id="6.3.2.17" evidence="3"/>
<evidence type="ECO:0000256" key="9">
    <source>
        <dbReference type="ARBA" id="ARBA00030592"/>
    </source>
</evidence>
<feature type="compositionally biased region" description="Acidic residues" evidence="11">
    <location>
        <begin position="522"/>
        <end position="547"/>
    </location>
</feature>
<comment type="similarity">
    <text evidence="2">Belongs to the folylpolyglutamate synthase family.</text>
</comment>
<dbReference type="InterPro" id="IPR018109">
    <property type="entry name" value="Folylpolyglutamate_synth_CS"/>
</dbReference>
<dbReference type="OrthoDB" id="9809356at2"/>
<feature type="region of interest" description="Disordered" evidence="11">
    <location>
        <begin position="519"/>
        <end position="567"/>
    </location>
</feature>
<dbReference type="PANTHER" id="PTHR11136">
    <property type="entry name" value="FOLYLPOLYGLUTAMATE SYNTHASE-RELATED"/>
    <property type="match status" value="1"/>
</dbReference>
<comment type="catalytic activity">
    <reaction evidence="10">
        <text>(6S)-5,6,7,8-tetrahydrofolyl-(gamma-L-Glu)(n) + L-glutamate + ATP = (6S)-5,6,7,8-tetrahydrofolyl-(gamma-L-Glu)(n+1) + ADP + phosphate + H(+)</text>
        <dbReference type="Rhea" id="RHEA:10580"/>
        <dbReference type="Rhea" id="RHEA-COMP:14738"/>
        <dbReference type="Rhea" id="RHEA-COMP:14740"/>
        <dbReference type="ChEBI" id="CHEBI:15378"/>
        <dbReference type="ChEBI" id="CHEBI:29985"/>
        <dbReference type="ChEBI" id="CHEBI:30616"/>
        <dbReference type="ChEBI" id="CHEBI:43474"/>
        <dbReference type="ChEBI" id="CHEBI:141005"/>
        <dbReference type="ChEBI" id="CHEBI:456216"/>
        <dbReference type="EC" id="6.3.2.17"/>
    </reaction>
</comment>
<dbReference type="Gene3D" id="3.40.1190.10">
    <property type="entry name" value="Mur-like, catalytic domain"/>
    <property type="match status" value="1"/>
</dbReference>
<keyword evidence="8" id="KW-0460">Magnesium</keyword>
<evidence type="ECO:0000259" key="13">
    <source>
        <dbReference type="Pfam" id="PF08245"/>
    </source>
</evidence>
<dbReference type="SUPFAM" id="SSF53244">
    <property type="entry name" value="MurD-like peptide ligases, peptide-binding domain"/>
    <property type="match status" value="1"/>
</dbReference>
<dbReference type="PROSITE" id="PS01011">
    <property type="entry name" value="FOLYLPOLYGLU_SYNT_1"/>
    <property type="match status" value="1"/>
</dbReference>
<feature type="domain" description="Mur ligase central" evidence="13">
    <location>
        <begin position="87"/>
        <end position="316"/>
    </location>
</feature>
<accession>A0A3D9L933</accession>
<dbReference type="PANTHER" id="PTHR11136:SF0">
    <property type="entry name" value="DIHYDROFOLATE SYNTHETASE-RELATED"/>
    <property type="match status" value="1"/>
</dbReference>
<evidence type="ECO:0000256" key="7">
    <source>
        <dbReference type="ARBA" id="ARBA00022840"/>
    </source>
</evidence>
<evidence type="ECO:0000256" key="4">
    <source>
        <dbReference type="ARBA" id="ARBA00022598"/>
    </source>
</evidence>
<reference evidence="14 15" key="1">
    <citation type="submission" date="2018-07" db="EMBL/GenBank/DDBJ databases">
        <title>Sequencing the genomes of 1000 actinobacteria strains.</title>
        <authorList>
            <person name="Klenk H.-P."/>
        </authorList>
    </citation>
    <scope>NUCLEOTIDE SEQUENCE [LARGE SCALE GENOMIC DNA]</scope>
    <source>
        <strain evidence="14 15">DSM 14442</strain>
    </source>
</reference>
<evidence type="ECO:0000256" key="10">
    <source>
        <dbReference type="ARBA" id="ARBA00047493"/>
    </source>
</evidence>
<dbReference type="Pfam" id="PF08245">
    <property type="entry name" value="Mur_ligase_M"/>
    <property type="match status" value="1"/>
</dbReference>
<gene>
    <name evidence="14" type="ORF">C8E99_0657</name>
</gene>
<dbReference type="GO" id="GO:0005737">
    <property type="term" value="C:cytoplasm"/>
    <property type="evidence" value="ECO:0007669"/>
    <property type="project" value="TreeGrafter"/>
</dbReference>
<evidence type="ECO:0000256" key="3">
    <source>
        <dbReference type="ARBA" id="ARBA00013025"/>
    </source>
</evidence>
<evidence type="ECO:0000313" key="14">
    <source>
        <dbReference type="EMBL" id="REE02868.1"/>
    </source>
</evidence>
<dbReference type="InterPro" id="IPR036565">
    <property type="entry name" value="Mur-like_cat_sf"/>
</dbReference>
<evidence type="ECO:0000256" key="6">
    <source>
        <dbReference type="ARBA" id="ARBA00022741"/>
    </source>
</evidence>
<keyword evidence="7" id="KW-0067">ATP-binding</keyword>
<evidence type="ECO:0000256" key="11">
    <source>
        <dbReference type="SAM" id="MobiDB-lite"/>
    </source>
</evidence>
<keyword evidence="5" id="KW-0479">Metal-binding</keyword>
<dbReference type="EMBL" id="QREH01000001">
    <property type="protein sequence ID" value="REE02868.1"/>
    <property type="molecule type" value="Genomic_DNA"/>
</dbReference>
<dbReference type="SUPFAM" id="SSF53623">
    <property type="entry name" value="MurD-like peptide ligases, catalytic domain"/>
    <property type="match status" value="1"/>
</dbReference>
<evidence type="ECO:0000256" key="8">
    <source>
        <dbReference type="ARBA" id="ARBA00022842"/>
    </source>
</evidence>
<evidence type="ECO:0000256" key="2">
    <source>
        <dbReference type="ARBA" id="ARBA00008276"/>
    </source>
</evidence>
<dbReference type="Proteomes" id="UP000256727">
    <property type="component" value="Unassembled WGS sequence"/>
</dbReference>
<comment type="caution">
    <text evidence="14">The sequence shown here is derived from an EMBL/GenBank/DDBJ whole genome shotgun (WGS) entry which is preliminary data.</text>
</comment>
<evidence type="ECO:0000313" key="15">
    <source>
        <dbReference type="Proteomes" id="UP000256727"/>
    </source>
</evidence>
<dbReference type="GO" id="GO:0008841">
    <property type="term" value="F:dihydrofolate synthase activity"/>
    <property type="evidence" value="ECO:0007669"/>
    <property type="project" value="TreeGrafter"/>
</dbReference>
<feature type="domain" description="Mur ligase C-terminal" evidence="12">
    <location>
        <begin position="343"/>
        <end position="460"/>
    </location>
</feature>
<dbReference type="InterPro" id="IPR036615">
    <property type="entry name" value="Mur_ligase_C_dom_sf"/>
</dbReference>
<dbReference type="Pfam" id="PF02875">
    <property type="entry name" value="Mur_ligase_C"/>
    <property type="match status" value="1"/>
</dbReference>
<dbReference type="Gene3D" id="3.90.190.20">
    <property type="entry name" value="Mur ligase, C-terminal domain"/>
    <property type="match status" value="1"/>
</dbReference>
<dbReference type="FunFam" id="3.40.1190.10:FF:000011">
    <property type="entry name" value="Folylpolyglutamate synthase/dihydrofolate synthase"/>
    <property type="match status" value="1"/>
</dbReference>
<organism evidence="14 15">
    <name type="scientific">Citricoccus muralis</name>
    <dbReference type="NCBI Taxonomy" id="169134"/>
    <lineage>
        <taxon>Bacteria</taxon>
        <taxon>Bacillati</taxon>
        <taxon>Actinomycetota</taxon>
        <taxon>Actinomycetes</taxon>
        <taxon>Micrococcales</taxon>
        <taxon>Micrococcaceae</taxon>
        <taxon>Citricoccus</taxon>
    </lineage>
</organism>